<dbReference type="EMBL" id="FOJT01000001">
    <property type="protein sequence ID" value="SFA72317.1"/>
    <property type="molecule type" value="Genomic_DNA"/>
</dbReference>
<dbReference type="OrthoDB" id="756394at2"/>
<accession>A0A1I0V8E7</accession>
<evidence type="ECO:0000313" key="1">
    <source>
        <dbReference type="EMBL" id="SFA72317.1"/>
    </source>
</evidence>
<protein>
    <submittedName>
        <fullName evidence="1">Uncharacterized protein</fullName>
    </submittedName>
</protein>
<proteinExistence type="predicted"/>
<reference evidence="2" key="1">
    <citation type="submission" date="2016-10" db="EMBL/GenBank/DDBJ databases">
        <authorList>
            <person name="Varghese N."/>
            <person name="Submissions S."/>
        </authorList>
    </citation>
    <scope>NUCLEOTIDE SEQUENCE [LARGE SCALE GENOMIC DNA]</scope>
    <source>
        <strain evidence="2">DSM 21789</strain>
    </source>
</reference>
<dbReference type="STRING" id="498292.SAMN05660845_0230"/>
<sequence>MIDKERRKKLAYHLRHLSIGLITNDEFEEYITDDVTFGWLPEQYYRAKEAKIDDAIIRPMLELSWCLYSDLKEYKLKGHNKLNEKQLKDIARFILFLHSDSEYEWPYIDPTSPFIRFSFKDIILSVITLGQHYKDKKIERENEFAEMQKVGDFDYWPFITKEQYEEQLKHQPFLSERKANA</sequence>
<keyword evidence="2" id="KW-1185">Reference proteome</keyword>
<dbReference type="Proteomes" id="UP000199604">
    <property type="component" value="Unassembled WGS sequence"/>
</dbReference>
<gene>
    <name evidence="1" type="ORF">SAMN05660845_0230</name>
</gene>
<dbReference type="RefSeq" id="WP_091473035.1">
    <property type="nucleotide sequence ID" value="NZ_FOJT01000001.1"/>
</dbReference>
<evidence type="ECO:0000313" key="2">
    <source>
        <dbReference type="Proteomes" id="UP000199604"/>
    </source>
</evidence>
<dbReference type="AlphaFoldDB" id="A0A1I0V8E7"/>
<name>A0A1I0V8E7_9FLAO</name>
<organism evidence="1 2">
    <name type="scientific">Flavobacterium swingsii</name>
    <dbReference type="NCBI Taxonomy" id="498292"/>
    <lineage>
        <taxon>Bacteria</taxon>
        <taxon>Pseudomonadati</taxon>
        <taxon>Bacteroidota</taxon>
        <taxon>Flavobacteriia</taxon>
        <taxon>Flavobacteriales</taxon>
        <taxon>Flavobacteriaceae</taxon>
        <taxon>Flavobacterium</taxon>
    </lineage>
</organism>